<organism evidence="3 4">
    <name type="scientific">Pseudopithomyces chartarum</name>
    <dbReference type="NCBI Taxonomy" id="1892770"/>
    <lineage>
        <taxon>Eukaryota</taxon>
        <taxon>Fungi</taxon>
        <taxon>Dikarya</taxon>
        <taxon>Ascomycota</taxon>
        <taxon>Pezizomycotina</taxon>
        <taxon>Dothideomycetes</taxon>
        <taxon>Pleosporomycetidae</taxon>
        <taxon>Pleosporales</taxon>
        <taxon>Massarineae</taxon>
        <taxon>Didymosphaeriaceae</taxon>
        <taxon>Pseudopithomyces</taxon>
    </lineage>
</organism>
<evidence type="ECO:0000313" key="3">
    <source>
        <dbReference type="EMBL" id="KAK3200836.1"/>
    </source>
</evidence>
<feature type="compositionally biased region" description="Pro residues" evidence="1">
    <location>
        <begin position="374"/>
        <end position="384"/>
    </location>
</feature>
<dbReference type="InterPro" id="IPR001810">
    <property type="entry name" value="F-box_dom"/>
</dbReference>
<reference evidence="3 4" key="1">
    <citation type="submission" date="2021-02" db="EMBL/GenBank/DDBJ databases">
        <title>Genome assembly of Pseudopithomyces chartarum.</title>
        <authorList>
            <person name="Jauregui R."/>
            <person name="Singh J."/>
            <person name="Voisey C."/>
        </authorList>
    </citation>
    <scope>NUCLEOTIDE SEQUENCE [LARGE SCALE GENOMIC DNA]</scope>
    <source>
        <strain evidence="3 4">AGR01</strain>
    </source>
</reference>
<feature type="compositionally biased region" description="Acidic residues" evidence="1">
    <location>
        <begin position="334"/>
        <end position="367"/>
    </location>
</feature>
<feature type="domain" description="F-box" evidence="2">
    <location>
        <begin position="3"/>
        <end position="52"/>
    </location>
</feature>
<feature type="compositionally biased region" description="Low complexity" evidence="1">
    <location>
        <begin position="398"/>
        <end position="408"/>
    </location>
</feature>
<dbReference type="AlphaFoldDB" id="A0AAN6LRP8"/>
<evidence type="ECO:0000259" key="2">
    <source>
        <dbReference type="PROSITE" id="PS50181"/>
    </source>
</evidence>
<keyword evidence="4" id="KW-1185">Reference proteome</keyword>
<dbReference type="PROSITE" id="PS50181">
    <property type="entry name" value="FBOX"/>
    <property type="match status" value="1"/>
</dbReference>
<protein>
    <recommendedName>
        <fullName evidence="2">F-box domain-containing protein</fullName>
    </recommendedName>
</protein>
<name>A0AAN6LRP8_9PLEO</name>
<gene>
    <name evidence="3" type="ORF">GRF29_213g169537</name>
</gene>
<feature type="region of interest" description="Disordered" evidence="1">
    <location>
        <begin position="302"/>
        <end position="408"/>
    </location>
</feature>
<proteinExistence type="predicted"/>
<accession>A0AAN6LRP8</accession>
<dbReference type="Proteomes" id="UP001280581">
    <property type="component" value="Unassembled WGS sequence"/>
</dbReference>
<evidence type="ECO:0000313" key="4">
    <source>
        <dbReference type="Proteomes" id="UP001280581"/>
    </source>
</evidence>
<dbReference type="EMBL" id="WVTA01000017">
    <property type="protein sequence ID" value="KAK3200836.1"/>
    <property type="molecule type" value="Genomic_DNA"/>
</dbReference>
<evidence type="ECO:0000256" key="1">
    <source>
        <dbReference type="SAM" id="MobiDB-lite"/>
    </source>
</evidence>
<comment type="caution">
    <text evidence="3">The sequence shown here is derived from an EMBL/GenBank/DDBJ whole genome shotgun (WGS) entry which is preliminary data.</text>
</comment>
<sequence length="408" mass="46045">MSPPMLLDLPDELLLQLPTHLRNIEDFKNVASSCRRLRTVLADTLPKTILQLAASSAPTFFKPHPSFLVLSVARRLAHWTTAIDSEREVRIARLVHAFRDGVNGILEFALRSDVEGVGITMDDIRRMHLARFSVINPLDQTVDAMIGKAWYGQHNFWNGGAEDAYTLDAEADEATMQLLIYAELFGPTMEQFLLPAKSRSPGLGPDVRIEFVKYCIPDWICPKRRSDGFKTDRVGPYAGETNYLRGYQLALTHMIGGAMFTGVLWKRAWRRVLIEAGAEENEDGRWPEEWIKVLQRIQWRKERRREEEDEEEEEGFVNGEDNSGNNGEEHIPEEHEDDENNSEEEGEEDEEDENEDDDDDDDNDDTNNNEPPQDTSPPFVPPPTTTTAPPSSTPPSSLPGASPSSSTP</sequence>